<dbReference type="SUPFAM" id="SSF53448">
    <property type="entry name" value="Nucleotide-diphospho-sugar transferases"/>
    <property type="match status" value="1"/>
</dbReference>
<protein>
    <submittedName>
        <fullName evidence="5">Glycosyltransferase</fullName>
    </submittedName>
</protein>
<keyword evidence="3 5" id="KW-0808">Transferase</keyword>
<dbReference type="Pfam" id="PF00535">
    <property type="entry name" value="Glycos_transf_2"/>
    <property type="match status" value="1"/>
</dbReference>
<dbReference type="InterPro" id="IPR001173">
    <property type="entry name" value="Glyco_trans_2-like"/>
</dbReference>
<dbReference type="PANTHER" id="PTHR43179:SF12">
    <property type="entry name" value="GALACTOFURANOSYLTRANSFERASE GLFT2"/>
    <property type="match status" value="1"/>
</dbReference>
<evidence type="ECO:0000313" key="6">
    <source>
        <dbReference type="Proteomes" id="UP000462014"/>
    </source>
</evidence>
<feature type="domain" description="Glycosyltransferase 2-like" evidence="4">
    <location>
        <begin position="10"/>
        <end position="115"/>
    </location>
</feature>
<accession>A0A7K1SRQ8</accession>
<evidence type="ECO:0000259" key="4">
    <source>
        <dbReference type="Pfam" id="PF00535"/>
    </source>
</evidence>
<dbReference type="Proteomes" id="UP000462014">
    <property type="component" value="Unassembled WGS sequence"/>
</dbReference>
<keyword evidence="6" id="KW-1185">Reference proteome</keyword>
<evidence type="ECO:0000256" key="3">
    <source>
        <dbReference type="ARBA" id="ARBA00022679"/>
    </source>
</evidence>
<dbReference type="RefSeq" id="WP_157562836.1">
    <property type="nucleotide sequence ID" value="NZ_WPIK01000001.1"/>
</dbReference>
<sequence length="336" mass="39329">MTNIKYKVCVLTVTYGNRWAFLGQVLKRVLSFEQVSQVIIVNNASDYEVIKEVQQLADNRLQVIDNAENKGSAGGYKQAIEYAHRFIDTDFIWLLDDDNLPDENALKKLLQKWDEIPGGNNEKALFCLRGDRKPHVKIAQGENPYRYYLVPDNFLGFSLPRIFYNQFLKLQDKLKKPAAFKDHVPIPYVPYGGLLMQKLMIDKIGYPDERFFLYVDDSEYTYRITESRGTIWLIPECRVTDVDQSQGINYQKKLFTSNLLDQWNFRIYYHTRNRLFFYTRVTVKNKLLFKLNKFLFLNGLKLISIINAKQKEYKKLLIAVNDGLKGNLGKADPNKF</sequence>
<dbReference type="PANTHER" id="PTHR43179">
    <property type="entry name" value="RHAMNOSYLTRANSFERASE WBBL"/>
    <property type="match status" value="1"/>
</dbReference>
<evidence type="ECO:0000313" key="5">
    <source>
        <dbReference type="EMBL" id="MVN20006.1"/>
    </source>
</evidence>
<name>A0A7K1SRQ8_9SPHI</name>
<dbReference type="InterPro" id="IPR029044">
    <property type="entry name" value="Nucleotide-diphossugar_trans"/>
</dbReference>
<evidence type="ECO:0000256" key="1">
    <source>
        <dbReference type="ARBA" id="ARBA00006739"/>
    </source>
</evidence>
<comment type="caution">
    <text evidence="5">The sequence shown here is derived from an EMBL/GenBank/DDBJ whole genome shotgun (WGS) entry which is preliminary data.</text>
</comment>
<keyword evidence="2" id="KW-0328">Glycosyltransferase</keyword>
<reference evidence="5 6" key="1">
    <citation type="submission" date="2019-12" db="EMBL/GenBank/DDBJ databases">
        <title>Mucilaginibacter sp. HMF7410 genome sequencing and assembly.</title>
        <authorList>
            <person name="Kang H."/>
            <person name="Cha I."/>
            <person name="Kim H."/>
            <person name="Joh K."/>
        </authorList>
    </citation>
    <scope>NUCLEOTIDE SEQUENCE [LARGE SCALE GENOMIC DNA]</scope>
    <source>
        <strain evidence="5 6">HMF7410</strain>
    </source>
</reference>
<dbReference type="EMBL" id="WPIK01000001">
    <property type="protein sequence ID" value="MVN20006.1"/>
    <property type="molecule type" value="Genomic_DNA"/>
</dbReference>
<proteinExistence type="inferred from homology"/>
<gene>
    <name evidence="5" type="ORF">GO621_00470</name>
</gene>
<comment type="similarity">
    <text evidence="1">Belongs to the glycosyltransferase 2 family.</text>
</comment>
<dbReference type="Gene3D" id="3.90.550.10">
    <property type="entry name" value="Spore Coat Polysaccharide Biosynthesis Protein SpsA, Chain A"/>
    <property type="match status" value="1"/>
</dbReference>
<organism evidence="5 6">
    <name type="scientific">Mucilaginibacter arboris</name>
    <dbReference type="NCBI Taxonomy" id="2682090"/>
    <lineage>
        <taxon>Bacteria</taxon>
        <taxon>Pseudomonadati</taxon>
        <taxon>Bacteroidota</taxon>
        <taxon>Sphingobacteriia</taxon>
        <taxon>Sphingobacteriales</taxon>
        <taxon>Sphingobacteriaceae</taxon>
        <taxon>Mucilaginibacter</taxon>
    </lineage>
</organism>
<dbReference type="AlphaFoldDB" id="A0A7K1SRQ8"/>
<evidence type="ECO:0000256" key="2">
    <source>
        <dbReference type="ARBA" id="ARBA00022676"/>
    </source>
</evidence>
<dbReference type="GO" id="GO:0016757">
    <property type="term" value="F:glycosyltransferase activity"/>
    <property type="evidence" value="ECO:0007669"/>
    <property type="project" value="UniProtKB-KW"/>
</dbReference>